<keyword evidence="6" id="KW-0460">Magnesium</keyword>
<name>W5JVN0_ANODA</name>
<reference evidence="8 10" key="1">
    <citation type="journal article" date="2010" name="BMC Genomics">
        <title>Combination of measures distinguishes pre-miRNAs from other stem-loops in the genome of the newly sequenced Anopheles darlingi.</title>
        <authorList>
            <person name="Mendes N.D."/>
            <person name="Freitas A.T."/>
            <person name="Vasconcelos A.T."/>
            <person name="Sagot M.F."/>
        </authorList>
    </citation>
    <scope>NUCLEOTIDE SEQUENCE</scope>
</reference>
<dbReference type="GO" id="GO:0003676">
    <property type="term" value="F:nucleic acid binding"/>
    <property type="evidence" value="ECO:0007669"/>
    <property type="project" value="InterPro"/>
</dbReference>
<sequence length="279" mass="31320">MTNIKSFAFLDLETTGLPEYEFSRTKITELSVVACSRQHLLESNSELPRVVHKLSLCFNPFRMISHQSSQSTGLYNDLLQHESKFDGHAGELFKMFLSRLQKPICLVAHNGYRFDFILLKKQLTSIGISLEAGTVVCIDTIPAFRSIEADIDRFTLENCDGLDDAVAELEYQTVRMLETMQKSGSAKADLPESLTPPNEEIERKHKQVVKAYLSISPDECPKNESSETTDDNVSQQGTMGILECLEVASTFMADQKKRNERTPQTGRTTTTSASAVYFE</sequence>
<keyword evidence="4" id="KW-0378">Hydrolase</keyword>
<dbReference type="STRING" id="43151.W5JVN0"/>
<dbReference type="InterPro" id="IPR012337">
    <property type="entry name" value="RNaseH-like_sf"/>
</dbReference>
<evidence type="ECO:0000256" key="2">
    <source>
        <dbReference type="ARBA" id="ARBA00022722"/>
    </source>
</evidence>
<evidence type="ECO:0000256" key="6">
    <source>
        <dbReference type="ARBA" id="ARBA00022842"/>
    </source>
</evidence>
<dbReference type="OMA" id="FRMISHQ"/>
<dbReference type="InterPro" id="IPR036397">
    <property type="entry name" value="RNaseH_sf"/>
</dbReference>
<comment type="cofactor">
    <cofactor evidence="1">
        <name>Mg(2+)</name>
        <dbReference type="ChEBI" id="CHEBI:18420"/>
    </cofactor>
</comment>
<evidence type="ECO:0000256" key="4">
    <source>
        <dbReference type="ARBA" id="ARBA00022801"/>
    </source>
</evidence>
<dbReference type="AlphaFoldDB" id="W5JVN0"/>
<dbReference type="Gene3D" id="3.30.420.10">
    <property type="entry name" value="Ribonuclease H-like superfamily/Ribonuclease H"/>
    <property type="match status" value="1"/>
</dbReference>
<evidence type="ECO:0000313" key="9">
    <source>
        <dbReference type="EnsemblMetazoa" id="ADAC000738-PA"/>
    </source>
</evidence>
<feature type="compositionally biased region" description="Low complexity" evidence="7">
    <location>
        <begin position="262"/>
        <end position="271"/>
    </location>
</feature>
<keyword evidence="3" id="KW-0479">Metal-binding</keyword>
<feature type="region of interest" description="Disordered" evidence="7">
    <location>
        <begin position="254"/>
        <end position="279"/>
    </location>
</feature>
<dbReference type="PANTHER" id="PTHR13058:SF19">
    <property type="entry name" value="LD40940P"/>
    <property type="match status" value="1"/>
</dbReference>
<proteinExistence type="predicted"/>
<evidence type="ECO:0000256" key="1">
    <source>
        <dbReference type="ARBA" id="ARBA00001946"/>
    </source>
</evidence>
<dbReference type="GO" id="GO:0008296">
    <property type="term" value="F:3'-5'-DNA exonuclease activity"/>
    <property type="evidence" value="ECO:0007669"/>
    <property type="project" value="TreeGrafter"/>
</dbReference>
<keyword evidence="5 8" id="KW-0269">Exonuclease</keyword>
<dbReference type="VEuPathDB" id="VectorBase:ADAR2_005929"/>
<dbReference type="GO" id="GO:0005737">
    <property type="term" value="C:cytoplasm"/>
    <property type="evidence" value="ECO:0007669"/>
    <property type="project" value="TreeGrafter"/>
</dbReference>
<evidence type="ECO:0000256" key="5">
    <source>
        <dbReference type="ARBA" id="ARBA00022839"/>
    </source>
</evidence>
<accession>W5JVN0</accession>
<dbReference type="Proteomes" id="UP000000673">
    <property type="component" value="Unassembled WGS sequence"/>
</dbReference>
<evidence type="ECO:0000313" key="8">
    <source>
        <dbReference type="EMBL" id="ETN67448.1"/>
    </source>
</evidence>
<reference evidence="9" key="4">
    <citation type="submission" date="2015-06" db="UniProtKB">
        <authorList>
            <consortium name="EnsemblMetazoa"/>
        </authorList>
    </citation>
    <scope>IDENTIFICATION</scope>
</reference>
<evidence type="ECO:0000256" key="7">
    <source>
        <dbReference type="SAM" id="MobiDB-lite"/>
    </source>
</evidence>
<dbReference type="VEuPathDB" id="VectorBase:ADAC000738"/>
<keyword evidence="10" id="KW-1185">Reference proteome</keyword>
<evidence type="ECO:0000313" key="10">
    <source>
        <dbReference type="Proteomes" id="UP000000673"/>
    </source>
</evidence>
<dbReference type="InterPro" id="IPR040393">
    <property type="entry name" value="TREX1/2"/>
</dbReference>
<gene>
    <name evidence="8" type="ORF">AND_000738</name>
</gene>
<reference evidence="8" key="2">
    <citation type="submission" date="2010-05" db="EMBL/GenBank/DDBJ databases">
        <authorList>
            <person name="Almeida L.G."/>
            <person name="Nicolas M.F."/>
            <person name="Souza R.C."/>
            <person name="Vasconcelos A.T.R."/>
        </authorList>
    </citation>
    <scope>NUCLEOTIDE SEQUENCE</scope>
</reference>
<dbReference type="GO" id="GO:0006308">
    <property type="term" value="P:DNA catabolic process"/>
    <property type="evidence" value="ECO:0007669"/>
    <property type="project" value="TreeGrafter"/>
</dbReference>
<dbReference type="eggNOG" id="KOG4793">
    <property type="taxonomic scope" value="Eukaryota"/>
</dbReference>
<evidence type="ECO:0000256" key="3">
    <source>
        <dbReference type="ARBA" id="ARBA00022723"/>
    </source>
</evidence>
<dbReference type="EnsemblMetazoa" id="ADAC000738-RA">
    <property type="protein sequence ID" value="ADAC000738-PA"/>
    <property type="gene ID" value="ADAC000738"/>
</dbReference>
<dbReference type="SUPFAM" id="SSF53098">
    <property type="entry name" value="Ribonuclease H-like"/>
    <property type="match status" value="1"/>
</dbReference>
<dbReference type="EMBL" id="ADMH02000182">
    <property type="protein sequence ID" value="ETN67448.1"/>
    <property type="molecule type" value="Genomic_DNA"/>
</dbReference>
<dbReference type="GO" id="GO:0046872">
    <property type="term" value="F:metal ion binding"/>
    <property type="evidence" value="ECO:0007669"/>
    <property type="project" value="UniProtKB-KW"/>
</dbReference>
<dbReference type="FunCoup" id="W5JVN0">
    <property type="interactions" value="73"/>
</dbReference>
<dbReference type="PANTHER" id="PTHR13058">
    <property type="entry name" value="THREE PRIME REPAIR EXONUCLEASE 1, 2"/>
    <property type="match status" value="1"/>
</dbReference>
<organism evidence="8">
    <name type="scientific">Anopheles darlingi</name>
    <name type="common">Mosquito</name>
    <dbReference type="NCBI Taxonomy" id="43151"/>
    <lineage>
        <taxon>Eukaryota</taxon>
        <taxon>Metazoa</taxon>
        <taxon>Ecdysozoa</taxon>
        <taxon>Arthropoda</taxon>
        <taxon>Hexapoda</taxon>
        <taxon>Insecta</taxon>
        <taxon>Pterygota</taxon>
        <taxon>Neoptera</taxon>
        <taxon>Endopterygota</taxon>
        <taxon>Diptera</taxon>
        <taxon>Nematocera</taxon>
        <taxon>Culicoidea</taxon>
        <taxon>Culicidae</taxon>
        <taxon>Anophelinae</taxon>
        <taxon>Anopheles</taxon>
    </lineage>
</organism>
<reference evidence="8" key="3">
    <citation type="journal article" date="2013" name="Nucleic Acids Res.">
        <title>The genome of Anopheles darlingi, the main neotropical malaria vector.</title>
        <authorList>
            <person name="Marinotti O."/>
            <person name="Cerqueira G.C."/>
            <person name="de Almeida L.G."/>
            <person name="Ferro M.I."/>
            <person name="Loreto E.L."/>
            <person name="Zaha A."/>
            <person name="Teixeira S.M."/>
            <person name="Wespiser A.R."/>
            <person name="Almeida E Silva A."/>
            <person name="Schlindwein A.D."/>
            <person name="Pacheco A.C."/>
            <person name="Silva A.L."/>
            <person name="Graveley B.R."/>
            <person name="Walenz B.P."/>
            <person name="Lima Bde A."/>
            <person name="Ribeiro C.A."/>
            <person name="Nunes-Silva C.G."/>
            <person name="de Carvalho C.R."/>
            <person name="Soares C.M."/>
            <person name="de Menezes C.B."/>
            <person name="Matiolli C."/>
            <person name="Caffrey D."/>
            <person name="Araujo D.A."/>
            <person name="de Oliveira D.M."/>
            <person name="Golenbock D."/>
            <person name="Grisard E.C."/>
            <person name="Fantinatti-Garboggini F."/>
            <person name="de Carvalho F.M."/>
            <person name="Barcellos F.G."/>
            <person name="Prosdocimi F."/>
            <person name="May G."/>
            <person name="Azevedo Junior G.M."/>
            <person name="Guimaraes G.M."/>
            <person name="Goldman G.H."/>
            <person name="Padilha I.Q."/>
            <person name="Batista Jda S."/>
            <person name="Ferro J.A."/>
            <person name="Ribeiro J.M."/>
            <person name="Fietto J.L."/>
            <person name="Dabbas K.M."/>
            <person name="Cerdeira L."/>
            <person name="Agnez-Lima L.F."/>
            <person name="Brocchi M."/>
            <person name="de Carvalho M.O."/>
            <person name="Teixeira Mde M."/>
            <person name="Diniz Maia Mde M."/>
            <person name="Goldman M.H."/>
            <person name="Cruz Schneider M.P."/>
            <person name="Felipe M.S."/>
            <person name="Hungria M."/>
            <person name="Nicolas M.F."/>
            <person name="Pereira M."/>
            <person name="Montes M.A."/>
            <person name="Cantao M.E."/>
            <person name="Vincentz M."/>
            <person name="Rafael M.S."/>
            <person name="Silverman N."/>
            <person name="Stoco P.H."/>
            <person name="Souza R.C."/>
            <person name="Vicentini R."/>
            <person name="Gazzinelli R.T."/>
            <person name="Neves Rde O."/>
            <person name="Silva R."/>
            <person name="Astolfi-Filho S."/>
            <person name="Maciel T.E."/>
            <person name="Urmenyi T.P."/>
            <person name="Tadei W.P."/>
            <person name="Camargo E.P."/>
            <person name="de Vasconcelos A.T."/>
        </authorList>
    </citation>
    <scope>NUCLEOTIDE SEQUENCE</scope>
</reference>
<protein>
    <submittedName>
        <fullName evidence="8">Three prime repair exonuclease 1</fullName>
    </submittedName>
</protein>
<dbReference type="HOGENOM" id="CLU_067419_0_0_1"/>
<keyword evidence="2" id="KW-0540">Nuclease</keyword>